<sequence>MSKAAGRVRTEHVEIEQLRRSKLNEGWQRGAAANKFNTLATTLYLDNNSKISDEDDGENDDNDEDENENENDNSDADEVQPKDVRDLRAVVDEVNNSEGEDYNYQDEYYYNNNNNYHYEQQQHYRSSKSTDTEDLY</sequence>
<keyword evidence="3" id="KW-1185">Reference proteome</keyword>
<proteinExistence type="predicted"/>
<organism evidence="2 3">
    <name type="scientific">Ceratitis capitata</name>
    <name type="common">Mediterranean fruit fly</name>
    <name type="synonym">Tephritis capitata</name>
    <dbReference type="NCBI Taxonomy" id="7213"/>
    <lineage>
        <taxon>Eukaryota</taxon>
        <taxon>Metazoa</taxon>
        <taxon>Ecdysozoa</taxon>
        <taxon>Arthropoda</taxon>
        <taxon>Hexapoda</taxon>
        <taxon>Insecta</taxon>
        <taxon>Pterygota</taxon>
        <taxon>Neoptera</taxon>
        <taxon>Endopterygota</taxon>
        <taxon>Diptera</taxon>
        <taxon>Brachycera</taxon>
        <taxon>Muscomorpha</taxon>
        <taxon>Tephritoidea</taxon>
        <taxon>Tephritidae</taxon>
        <taxon>Ceratitis</taxon>
        <taxon>Ceratitis</taxon>
    </lineage>
</organism>
<protein>
    <submittedName>
        <fullName evidence="2">(Mediterranean fruit fly) hypothetical protein</fullName>
    </submittedName>
</protein>
<feature type="compositionally biased region" description="Acidic residues" evidence="1">
    <location>
        <begin position="53"/>
        <end position="78"/>
    </location>
</feature>
<gene>
    <name evidence="2" type="ORF">CCAP1982_LOCUS13693</name>
</gene>
<feature type="region of interest" description="Disordered" evidence="1">
    <location>
        <begin position="45"/>
        <end position="136"/>
    </location>
</feature>
<accession>A0A811V6Y4</accession>
<feature type="compositionally biased region" description="Basic and acidic residues" evidence="1">
    <location>
        <begin position="79"/>
        <end position="91"/>
    </location>
</feature>
<name>A0A811V6Y4_CERCA</name>
<evidence type="ECO:0000313" key="2">
    <source>
        <dbReference type="EMBL" id="CAD7005333.1"/>
    </source>
</evidence>
<dbReference type="Proteomes" id="UP000606786">
    <property type="component" value="Unassembled WGS sequence"/>
</dbReference>
<evidence type="ECO:0000256" key="1">
    <source>
        <dbReference type="SAM" id="MobiDB-lite"/>
    </source>
</evidence>
<evidence type="ECO:0000313" key="3">
    <source>
        <dbReference type="Proteomes" id="UP000606786"/>
    </source>
</evidence>
<comment type="caution">
    <text evidence="2">The sequence shown here is derived from an EMBL/GenBank/DDBJ whole genome shotgun (WGS) entry which is preliminary data.</text>
</comment>
<feature type="compositionally biased region" description="Low complexity" evidence="1">
    <location>
        <begin position="105"/>
        <end position="124"/>
    </location>
</feature>
<reference evidence="2" key="1">
    <citation type="submission" date="2020-11" db="EMBL/GenBank/DDBJ databases">
        <authorList>
            <person name="Whitehead M."/>
        </authorList>
    </citation>
    <scope>NUCLEOTIDE SEQUENCE</scope>
    <source>
        <strain evidence="2">EGII</strain>
    </source>
</reference>
<dbReference type="AlphaFoldDB" id="A0A811V6Y4"/>
<dbReference type="EMBL" id="CAJHJT010000034">
    <property type="protein sequence ID" value="CAD7005333.1"/>
    <property type="molecule type" value="Genomic_DNA"/>
</dbReference>